<dbReference type="GO" id="GO:0044781">
    <property type="term" value="P:bacterial-type flagellum organization"/>
    <property type="evidence" value="ECO:0007669"/>
    <property type="project" value="UniProtKB-UniRule"/>
</dbReference>
<name>A0AB39HIJ7_9VIBR</name>
<dbReference type="NCBIfam" id="TIGR03500">
    <property type="entry name" value="FliO_TIGR"/>
    <property type="match status" value="1"/>
</dbReference>
<dbReference type="GO" id="GO:0005886">
    <property type="term" value="C:plasma membrane"/>
    <property type="evidence" value="ECO:0007669"/>
    <property type="project" value="UniProtKB-SubCell"/>
</dbReference>
<evidence type="ECO:0000256" key="7">
    <source>
        <dbReference type="RuleBase" id="RU362064"/>
    </source>
</evidence>
<evidence type="ECO:0000313" key="9">
    <source>
        <dbReference type="EMBL" id="XDK25936.1"/>
    </source>
</evidence>
<keyword evidence="9" id="KW-0966">Cell projection</keyword>
<feature type="signal peptide" evidence="8">
    <location>
        <begin position="1"/>
        <end position="22"/>
    </location>
</feature>
<dbReference type="PANTHER" id="PTHR38766:SF1">
    <property type="entry name" value="FLAGELLAR PROTEIN FLIO"/>
    <property type="match status" value="1"/>
</dbReference>
<comment type="subcellular location">
    <subcellularLocation>
        <location evidence="7">Cell membrane</location>
    </subcellularLocation>
    <subcellularLocation>
        <location evidence="7">Bacterial flagellum basal body</location>
    </subcellularLocation>
</comment>
<protein>
    <recommendedName>
        <fullName evidence="7">Flagellar protein</fullName>
    </recommendedName>
</protein>
<evidence type="ECO:0000256" key="3">
    <source>
        <dbReference type="ARBA" id="ARBA00022989"/>
    </source>
</evidence>
<dbReference type="InterPro" id="IPR052205">
    <property type="entry name" value="FliO/MopB"/>
</dbReference>
<dbReference type="Pfam" id="PF04347">
    <property type="entry name" value="FliO"/>
    <property type="match status" value="1"/>
</dbReference>
<evidence type="ECO:0000256" key="8">
    <source>
        <dbReference type="SAM" id="SignalP"/>
    </source>
</evidence>
<dbReference type="RefSeq" id="WP_306101404.1">
    <property type="nucleotide sequence ID" value="NZ_CP162601.1"/>
</dbReference>
<proteinExistence type="inferred from homology"/>
<keyword evidence="4 7" id="KW-0472">Membrane</keyword>
<organism evidence="9">
    <name type="scientific">Vibrio sp. HB236076</name>
    <dbReference type="NCBI Taxonomy" id="3232307"/>
    <lineage>
        <taxon>Bacteria</taxon>
        <taxon>Pseudomonadati</taxon>
        <taxon>Pseudomonadota</taxon>
        <taxon>Gammaproteobacteria</taxon>
        <taxon>Vibrionales</taxon>
        <taxon>Vibrionaceae</taxon>
        <taxon>Vibrio</taxon>
    </lineage>
</organism>
<accession>A0AB39HIJ7</accession>
<evidence type="ECO:0000256" key="5">
    <source>
        <dbReference type="ARBA" id="ARBA00023143"/>
    </source>
</evidence>
<dbReference type="EMBL" id="CP162601">
    <property type="protein sequence ID" value="XDK25936.1"/>
    <property type="molecule type" value="Genomic_DNA"/>
</dbReference>
<gene>
    <name evidence="9" type="primary">fliO</name>
    <name evidence="9" type="ORF">AB0763_04660</name>
</gene>
<keyword evidence="1 7" id="KW-1003">Cell membrane</keyword>
<feature type="chain" id="PRO_5044197743" description="Flagellar protein" evidence="8">
    <location>
        <begin position="23"/>
        <end position="135"/>
    </location>
</feature>
<dbReference type="KEGG" id="vih:AB0763_04660"/>
<keyword evidence="2 7" id="KW-0812">Transmembrane</keyword>
<dbReference type="GO" id="GO:0009425">
    <property type="term" value="C:bacterial-type flagellum basal body"/>
    <property type="evidence" value="ECO:0007669"/>
    <property type="project" value="UniProtKB-SubCell"/>
</dbReference>
<keyword evidence="3 7" id="KW-1133">Transmembrane helix</keyword>
<reference evidence="9" key="1">
    <citation type="submission" date="2024-07" db="EMBL/GenBank/DDBJ databases">
        <title>Genome Analysis of a Potential Novel Vibrio Species Secreting pH- and Thermo-stable Alginate Lyase and its Application in Producing Alginate Oligosaccharides.</title>
        <authorList>
            <person name="Huang H."/>
            <person name="Bao K."/>
        </authorList>
    </citation>
    <scope>NUCLEOTIDE SEQUENCE</scope>
    <source>
        <strain evidence="9">HB236076</strain>
    </source>
</reference>
<evidence type="ECO:0000256" key="6">
    <source>
        <dbReference type="ARBA" id="ARBA00037937"/>
    </source>
</evidence>
<dbReference type="PANTHER" id="PTHR38766">
    <property type="entry name" value="FLAGELLAR PROTEIN FLIO"/>
    <property type="match status" value="1"/>
</dbReference>
<keyword evidence="8" id="KW-0732">Signal</keyword>
<dbReference type="InterPro" id="IPR022781">
    <property type="entry name" value="Flagellar_biosynth_FliO"/>
</dbReference>
<evidence type="ECO:0000256" key="4">
    <source>
        <dbReference type="ARBA" id="ARBA00023136"/>
    </source>
</evidence>
<keyword evidence="9" id="KW-0282">Flagellum</keyword>
<feature type="transmembrane region" description="Helical" evidence="7">
    <location>
        <begin position="32"/>
        <end position="54"/>
    </location>
</feature>
<keyword evidence="9" id="KW-0969">Cilium</keyword>
<evidence type="ECO:0000256" key="2">
    <source>
        <dbReference type="ARBA" id="ARBA00022692"/>
    </source>
</evidence>
<keyword evidence="5 7" id="KW-0975">Bacterial flagellum</keyword>
<evidence type="ECO:0000256" key="1">
    <source>
        <dbReference type="ARBA" id="ARBA00022475"/>
    </source>
</evidence>
<sequence length="135" mass="14496">MSMYRLAGLVVSLCFISRPLMAAEQGQGPSLEIASSVLSLLLVIALIVILAWGIKRLNGGGLTQRHGLKIISQLPVGTKERIAVVEAGDEQFLIGVTAQNIHLIAKLEQRLESTAGPAASPFQQLLAKRIKTDEK</sequence>
<comment type="similarity">
    <text evidence="6 7">Belongs to the FliO/MopB family.</text>
</comment>
<dbReference type="AlphaFoldDB" id="A0AB39HIJ7"/>